<evidence type="ECO:0000313" key="2">
    <source>
        <dbReference type="Proteomes" id="UP000479000"/>
    </source>
</evidence>
<dbReference type="OrthoDB" id="5984008at2759"/>
<organism evidence="1 2">
    <name type="scientific">Nesidiocoris tenuis</name>
    <dbReference type="NCBI Taxonomy" id="355587"/>
    <lineage>
        <taxon>Eukaryota</taxon>
        <taxon>Metazoa</taxon>
        <taxon>Ecdysozoa</taxon>
        <taxon>Arthropoda</taxon>
        <taxon>Hexapoda</taxon>
        <taxon>Insecta</taxon>
        <taxon>Pterygota</taxon>
        <taxon>Neoptera</taxon>
        <taxon>Paraneoptera</taxon>
        <taxon>Hemiptera</taxon>
        <taxon>Heteroptera</taxon>
        <taxon>Panheteroptera</taxon>
        <taxon>Cimicomorpha</taxon>
        <taxon>Miridae</taxon>
        <taxon>Dicyphina</taxon>
        <taxon>Nesidiocoris</taxon>
    </lineage>
</organism>
<protein>
    <submittedName>
        <fullName evidence="1">Uncharacterized protein</fullName>
    </submittedName>
</protein>
<accession>A0A6H5G3M7</accession>
<proteinExistence type="predicted"/>
<dbReference type="Proteomes" id="UP000479000">
    <property type="component" value="Unassembled WGS sequence"/>
</dbReference>
<name>A0A6H5G3M7_9HEMI</name>
<reference evidence="1 2" key="1">
    <citation type="submission" date="2020-02" db="EMBL/GenBank/DDBJ databases">
        <authorList>
            <person name="Ferguson B K."/>
        </authorList>
    </citation>
    <scope>NUCLEOTIDE SEQUENCE [LARGE SCALE GENOMIC DNA]</scope>
</reference>
<keyword evidence="2" id="KW-1185">Reference proteome</keyword>
<dbReference type="AlphaFoldDB" id="A0A6H5G3M7"/>
<dbReference type="EMBL" id="CADCXU010004624">
    <property type="protein sequence ID" value="CAA9996440.1"/>
    <property type="molecule type" value="Genomic_DNA"/>
</dbReference>
<gene>
    <name evidence="1" type="ORF">NTEN_LOCUS2966</name>
</gene>
<sequence>MALYCSRSRSYASSSRANPRKKNDDGVKLRAIFEQGTDEVQSAFKFAMLMHNQNLTSRRFELQAYVDVINTADAFKLSRLKSEAICAFLVLVKSLFYLDTEKRRSFAGPTELNSNFETVDQTSDDGCYLRSPLALASEVSRVDPRLKSCPVPGLCRFGASLFPQVALSCSTERIITASTTSALCSMGIELDGGARAAVAATARSPAARAAAARVGSCSKSCCSKSSCSKSRCRKSSCSKSSCRKSSCSKSRCNHRANCQKSRSIC</sequence>
<evidence type="ECO:0000313" key="1">
    <source>
        <dbReference type="EMBL" id="CAA9996440.1"/>
    </source>
</evidence>
<dbReference type="Gene3D" id="3.40.50.2300">
    <property type="match status" value="1"/>
</dbReference>